<accession>A0A3D9R249</accession>
<evidence type="ECO:0000313" key="2">
    <source>
        <dbReference type="EMBL" id="REE68803.1"/>
    </source>
</evidence>
<dbReference type="RefSeq" id="WP_116191558.1">
    <property type="nucleotide sequence ID" value="NZ_QTTN01000036.1"/>
</dbReference>
<comment type="caution">
    <text evidence="2">The sequence shown here is derived from an EMBL/GenBank/DDBJ whole genome shotgun (WGS) entry which is preliminary data.</text>
</comment>
<dbReference type="AlphaFoldDB" id="A0A3D9R249"/>
<name>A0A3D9R249_9BACL</name>
<keyword evidence="1" id="KW-0812">Transmembrane</keyword>
<reference evidence="2 3" key="1">
    <citation type="submission" date="2018-08" db="EMBL/GenBank/DDBJ databases">
        <title>Genomic Encyclopedia of Type Strains, Phase III (KMG-III): the genomes of soil and plant-associated and newly described type strains.</title>
        <authorList>
            <person name="Whitman W."/>
        </authorList>
    </citation>
    <scope>NUCLEOTIDE SEQUENCE [LARGE SCALE GENOMIC DNA]</scope>
    <source>
        <strain evidence="2 3">CGMCC 1.10966</strain>
    </source>
</reference>
<feature type="transmembrane region" description="Helical" evidence="1">
    <location>
        <begin position="95"/>
        <end position="115"/>
    </location>
</feature>
<proteinExistence type="predicted"/>
<feature type="transmembrane region" description="Helical" evidence="1">
    <location>
        <begin position="6"/>
        <end position="24"/>
    </location>
</feature>
<dbReference type="Proteomes" id="UP000256304">
    <property type="component" value="Unassembled WGS sequence"/>
</dbReference>
<keyword evidence="3" id="KW-1185">Reference proteome</keyword>
<sequence>MAVSALYAAFILILIGFFTVKKRLHLFEIIFTWLVVALVHDAYFMYISLNLKLAIPSLILPNVFIRVFYQQIITPVIVVWGLDGILRVRGFLLKLVLFVVPCAALFGFKYVFYYYQIVESAHGWHFLYASIEGAILVLFTLICLYLYRIVLRKDGLLHETP</sequence>
<keyword evidence="1" id="KW-0472">Membrane</keyword>
<dbReference type="OrthoDB" id="2613849at2"/>
<feature type="transmembrane region" description="Helical" evidence="1">
    <location>
        <begin position="127"/>
        <end position="147"/>
    </location>
</feature>
<gene>
    <name evidence="2" type="ORF">A8990_13669</name>
</gene>
<organism evidence="2 3">
    <name type="scientific">Paenibacillus taihuensis</name>
    <dbReference type="NCBI Taxonomy" id="1156355"/>
    <lineage>
        <taxon>Bacteria</taxon>
        <taxon>Bacillati</taxon>
        <taxon>Bacillota</taxon>
        <taxon>Bacilli</taxon>
        <taxon>Bacillales</taxon>
        <taxon>Paenibacillaceae</taxon>
        <taxon>Paenibacillus</taxon>
    </lineage>
</organism>
<dbReference type="EMBL" id="QTTN01000036">
    <property type="protein sequence ID" value="REE68803.1"/>
    <property type="molecule type" value="Genomic_DNA"/>
</dbReference>
<protein>
    <submittedName>
        <fullName evidence="2">Uncharacterized protein</fullName>
    </submittedName>
</protein>
<feature type="transmembrane region" description="Helical" evidence="1">
    <location>
        <begin position="31"/>
        <end position="51"/>
    </location>
</feature>
<evidence type="ECO:0000313" key="3">
    <source>
        <dbReference type="Proteomes" id="UP000256304"/>
    </source>
</evidence>
<evidence type="ECO:0000256" key="1">
    <source>
        <dbReference type="SAM" id="Phobius"/>
    </source>
</evidence>
<feature type="transmembrane region" description="Helical" evidence="1">
    <location>
        <begin position="63"/>
        <end position="83"/>
    </location>
</feature>
<keyword evidence="1" id="KW-1133">Transmembrane helix</keyword>